<dbReference type="PANTHER" id="PTHR11076">
    <property type="entry name" value="DNA REPAIR POLYMERASE UMUC / TRANSFERASE FAMILY MEMBER"/>
    <property type="match status" value="1"/>
</dbReference>
<feature type="domain" description="UmuC" evidence="6">
    <location>
        <begin position="22"/>
        <end position="207"/>
    </location>
</feature>
<evidence type="ECO:0000313" key="8">
    <source>
        <dbReference type="Proteomes" id="UP000183040"/>
    </source>
</evidence>
<keyword evidence="4" id="KW-0234">DNA repair</keyword>
<dbReference type="Proteomes" id="UP000183040">
    <property type="component" value="Unassembled WGS sequence"/>
</dbReference>
<dbReference type="InterPro" id="IPR036775">
    <property type="entry name" value="DNA_pol_Y-fam_lit_finger_sf"/>
</dbReference>
<evidence type="ECO:0000256" key="4">
    <source>
        <dbReference type="ARBA" id="ARBA00023204"/>
    </source>
</evidence>
<name>A0A1H4GCM7_9BACE</name>
<dbReference type="InterPro" id="IPR001126">
    <property type="entry name" value="UmuC"/>
</dbReference>
<gene>
    <name evidence="7" type="ORF">SAMN04487924_12816</name>
</gene>
<dbReference type="InterPro" id="IPR025188">
    <property type="entry name" value="DUF4113"/>
</dbReference>
<evidence type="ECO:0000256" key="5">
    <source>
        <dbReference type="ARBA" id="ARBA00023236"/>
    </source>
</evidence>
<dbReference type="InterPro" id="IPR043502">
    <property type="entry name" value="DNA/RNA_pol_sf"/>
</dbReference>
<evidence type="ECO:0000256" key="1">
    <source>
        <dbReference type="ARBA" id="ARBA00010945"/>
    </source>
</evidence>
<dbReference type="CDD" id="cd01700">
    <property type="entry name" value="PolY_Pol_V_umuC"/>
    <property type="match status" value="1"/>
</dbReference>
<protein>
    <submittedName>
        <fullName evidence="7">DNA polymerase V</fullName>
    </submittedName>
</protein>
<dbReference type="Pfam" id="PF13438">
    <property type="entry name" value="DUF4113"/>
    <property type="match status" value="1"/>
</dbReference>
<dbReference type="AlphaFoldDB" id="A0A1H4GCM7"/>
<keyword evidence="5" id="KW-0742">SOS response</keyword>
<reference evidence="7 8" key="1">
    <citation type="submission" date="2016-10" db="EMBL/GenBank/DDBJ databases">
        <authorList>
            <person name="de Groot N.N."/>
        </authorList>
    </citation>
    <scope>NUCLEOTIDE SEQUENCE [LARGE SCALE GENOMIC DNA]</scope>
    <source>
        <strain evidence="7 8">NLAE-zl-G339</strain>
    </source>
</reference>
<dbReference type="GO" id="GO:0003887">
    <property type="term" value="F:DNA-directed DNA polymerase activity"/>
    <property type="evidence" value="ECO:0007669"/>
    <property type="project" value="TreeGrafter"/>
</dbReference>
<evidence type="ECO:0000256" key="2">
    <source>
        <dbReference type="ARBA" id="ARBA00022763"/>
    </source>
</evidence>
<dbReference type="EMBL" id="FNRP01000028">
    <property type="protein sequence ID" value="SEB07349.1"/>
    <property type="molecule type" value="Genomic_DNA"/>
</dbReference>
<dbReference type="InterPro" id="IPR017961">
    <property type="entry name" value="DNA_pol_Y-fam_little_finger"/>
</dbReference>
<evidence type="ECO:0000256" key="3">
    <source>
        <dbReference type="ARBA" id="ARBA00023199"/>
    </source>
</evidence>
<dbReference type="InterPro" id="IPR043128">
    <property type="entry name" value="Rev_trsase/Diguanyl_cyclase"/>
</dbReference>
<dbReference type="Pfam" id="PF00817">
    <property type="entry name" value="IMS"/>
    <property type="match status" value="1"/>
</dbReference>
<dbReference type="GO" id="GO:0003684">
    <property type="term" value="F:damaged DNA binding"/>
    <property type="evidence" value="ECO:0007669"/>
    <property type="project" value="InterPro"/>
</dbReference>
<proteinExistence type="inferred from homology"/>
<accession>A0A1H4GCM7</accession>
<keyword evidence="2" id="KW-0227">DNA damage</keyword>
<dbReference type="Gene3D" id="3.30.1490.100">
    <property type="entry name" value="DNA polymerase, Y-family, little finger domain"/>
    <property type="match status" value="1"/>
</dbReference>
<comment type="similarity">
    <text evidence="1">Belongs to the DNA polymerase type-Y family.</text>
</comment>
<dbReference type="PROSITE" id="PS50173">
    <property type="entry name" value="UMUC"/>
    <property type="match status" value="1"/>
</dbReference>
<dbReference type="Gene3D" id="3.40.1170.60">
    <property type="match status" value="1"/>
</dbReference>
<dbReference type="GO" id="GO:0006281">
    <property type="term" value="P:DNA repair"/>
    <property type="evidence" value="ECO:0007669"/>
    <property type="project" value="UniProtKB-KW"/>
</dbReference>
<dbReference type="Gene3D" id="3.30.70.270">
    <property type="match status" value="1"/>
</dbReference>
<dbReference type="GO" id="GO:0005829">
    <property type="term" value="C:cytosol"/>
    <property type="evidence" value="ECO:0007669"/>
    <property type="project" value="TreeGrafter"/>
</dbReference>
<dbReference type="GO" id="GO:0042276">
    <property type="term" value="P:error-prone translesion synthesis"/>
    <property type="evidence" value="ECO:0007669"/>
    <property type="project" value="TreeGrafter"/>
</dbReference>
<evidence type="ECO:0000313" key="7">
    <source>
        <dbReference type="EMBL" id="SEB07349.1"/>
    </source>
</evidence>
<dbReference type="Pfam" id="PF11799">
    <property type="entry name" value="IMS_C"/>
    <property type="match status" value="1"/>
</dbReference>
<evidence type="ECO:0000259" key="6">
    <source>
        <dbReference type="PROSITE" id="PS50173"/>
    </source>
</evidence>
<dbReference type="InterPro" id="IPR050116">
    <property type="entry name" value="DNA_polymerase-Y"/>
</dbReference>
<dbReference type="SUPFAM" id="SSF56672">
    <property type="entry name" value="DNA/RNA polymerases"/>
    <property type="match status" value="1"/>
</dbReference>
<keyword evidence="3" id="KW-0741">SOS mutagenesis</keyword>
<dbReference type="RefSeq" id="WP_256331888.1">
    <property type="nucleotide sequence ID" value="NZ_FNRP01000028.1"/>
</dbReference>
<dbReference type="PANTHER" id="PTHR11076:SF34">
    <property type="entry name" value="PROTEIN UMUC"/>
    <property type="match status" value="1"/>
</dbReference>
<sequence length="442" mass="49486">MTDSPFGEQSPISSTNPVIDMYALVDCNSFFCSVEKVFHPGLEGKPVCVLSNNDGCIVALTPEAKKLGLHRGDPIFKVQDIVRKHGVTIFSTNMQLYAAMSKRVTNILRKSIHHVENYSIDESFCNLKGYESHFDLVDLMRGVADRIKLWTDIPVSVGIAPTKTLAKVANKFAKKYDGYHSVCMIDSEEKRIKALSLFDLADIWGIGRQTLSKLNYLGVSTPLEFANKSESWVRSNFHKPGIQTWLELNGTPCIDTSEVVQNQTICTSRSFGEMVSDLPSLKASVASFASSCANKLRGQNAGARSVTVFICSNRFREDLPQYGNSATYTFITPTSDTLEITSAALKLLKQIYRPGIQYKKSGVIVGDIVSMSMLQMNLFDPIHNRKERSDLMKAIDVINHRYGLKTIKLLAEGDKEQKWKVKCEHRSQNYLTNINEILTMQI</sequence>
<dbReference type="GO" id="GO:0009432">
    <property type="term" value="P:SOS response"/>
    <property type="evidence" value="ECO:0007669"/>
    <property type="project" value="UniProtKB-KW"/>
</dbReference>
<organism evidence="7 8">
    <name type="scientific">Bacteroides xylanisolvens</name>
    <dbReference type="NCBI Taxonomy" id="371601"/>
    <lineage>
        <taxon>Bacteria</taxon>
        <taxon>Pseudomonadati</taxon>
        <taxon>Bacteroidota</taxon>
        <taxon>Bacteroidia</taxon>
        <taxon>Bacteroidales</taxon>
        <taxon>Bacteroidaceae</taxon>
        <taxon>Bacteroides</taxon>
    </lineage>
</organism>